<comment type="caution">
    <text evidence="12">The sequence shown here is derived from an EMBL/GenBank/DDBJ whole genome shotgun (WGS) entry which is preliminary data.</text>
</comment>
<reference evidence="12" key="1">
    <citation type="journal article" date="2023" name="PLoS Negl. Trop. Dis.">
        <title>A genome sequence for Biomphalaria pfeifferi, the major vector snail for the human-infecting parasite Schistosoma mansoni.</title>
        <authorList>
            <person name="Bu L."/>
            <person name="Lu L."/>
            <person name="Laidemitt M.R."/>
            <person name="Zhang S.M."/>
            <person name="Mutuku M."/>
            <person name="Mkoji G."/>
            <person name="Steinauer M."/>
            <person name="Loker E.S."/>
        </authorList>
    </citation>
    <scope>NUCLEOTIDE SEQUENCE</scope>
    <source>
        <strain evidence="12">KasaAsao</strain>
    </source>
</reference>
<evidence type="ECO:0000256" key="3">
    <source>
        <dbReference type="ARBA" id="ARBA00013133"/>
    </source>
</evidence>
<evidence type="ECO:0000256" key="9">
    <source>
        <dbReference type="PIRSR" id="PIRSR610300-50"/>
    </source>
</evidence>
<name>A0AAD8BLX3_BIOPF</name>
<dbReference type="AlphaFoldDB" id="A0AAD8BLX3"/>
<keyword evidence="5 9" id="KW-0883">Thioether bond</keyword>
<dbReference type="InterPro" id="IPR011051">
    <property type="entry name" value="RmlC_Cupin_sf"/>
</dbReference>
<dbReference type="GO" id="GO:0042412">
    <property type="term" value="P:taurine biosynthetic process"/>
    <property type="evidence" value="ECO:0007669"/>
    <property type="project" value="UniProtKB-UniRule"/>
</dbReference>
<dbReference type="Pfam" id="PF05995">
    <property type="entry name" value="CDO_I"/>
    <property type="match status" value="1"/>
</dbReference>
<evidence type="ECO:0000256" key="1">
    <source>
        <dbReference type="ARBA" id="ARBA00004759"/>
    </source>
</evidence>
<dbReference type="GO" id="GO:0008198">
    <property type="term" value="F:ferrous iron binding"/>
    <property type="evidence" value="ECO:0007669"/>
    <property type="project" value="TreeGrafter"/>
</dbReference>
<dbReference type="GO" id="GO:0017172">
    <property type="term" value="F:cysteine dioxygenase activity"/>
    <property type="evidence" value="ECO:0007669"/>
    <property type="project" value="UniProtKB-UniRule"/>
</dbReference>
<feature type="cross-link" description="3'-(S-cysteinyl)-tyrosine (Cys-Tyr)" evidence="9">
    <location>
        <begin position="101"/>
        <end position="165"/>
    </location>
</feature>
<feature type="binding site" evidence="10">
    <location>
        <position position="148"/>
    </location>
    <ligand>
        <name>Fe cation</name>
        <dbReference type="ChEBI" id="CHEBI:24875"/>
        <note>catalytic</note>
    </ligand>
</feature>
<comment type="pathway">
    <text evidence="1 11">Organosulfur biosynthesis; taurine biosynthesis; hypotaurine from L-cysteine: step 1/2.</text>
</comment>
<feature type="binding site" evidence="10">
    <location>
        <position position="96"/>
    </location>
    <ligand>
        <name>Fe cation</name>
        <dbReference type="ChEBI" id="CHEBI:24875"/>
        <note>catalytic</note>
    </ligand>
</feature>
<evidence type="ECO:0000313" key="12">
    <source>
        <dbReference type="EMBL" id="KAK0057074.1"/>
    </source>
</evidence>
<dbReference type="PANTHER" id="PTHR12918:SF1">
    <property type="entry name" value="CYSTEINE DIOXYGENASE TYPE 1"/>
    <property type="match status" value="1"/>
</dbReference>
<sequence length="217" mass="25185">MDMEAHFGEANRDDGDIMSLVLLIHFLRLVPWTDQNEAEIKSRRLLERYKGDVHDWGSHFQEGYDFYDRKLLLQIEKFTLLLLVFPPRKGNKVHDHGSSSCVFKVLQGELFERQYNKPRGGQERLLRKGQITYRQGELNTSSATNTLHCVRNLSRRETAVSLVLYYPALTECHIYTNSGHAYVTQPMFGRAVPTVHDLHRLDGDNDDDAEEIEDHEL</sequence>
<dbReference type="InterPro" id="IPR010300">
    <property type="entry name" value="CDO_1"/>
</dbReference>
<dbReference type="CDD" id="cd10548">
    <property type="entry name" value="cupin_CDO"/>
    <property type="match status" value="1"/>
</dbReference>
<evidence type="ECO:0000256" key="10">
    <source>
        <dbReference type="PIRSR" id="PIRSR610300-51"/>
    </source>
</evidence>
<keyword evidence="6 11" id="KW-0223">Dioxygenase</keyword>
<dbReference type="PANTHER" id="PTHR12918">
    <property type="entry name" value="CYSTEINE DIOXYGENASE"/>
    <property type="match status" value="1"/>
</dbReference>
<evidence type="ECO:0000256" key="5">
    <source>
        <dbReference type="ARBA" id="ARBA00022784"/>
    </source>
</evidence>
<gene>
    <name evidence="12" type="ORF">Bpfe_013438</name>
</gene>
<dbReference type="SUPFAM" id="SSF51182">
    <property type="entry name" value="RmlC-like cupins"/>
    <property type="match status" value="1"/>
</dbReference>
<dbReference type="Proteomes" id="UP001233172">
    <property type="component" value="Unassembled WGS sequence"/>
</dbReference>
<comment type="cofactor">
    <cofactor evidence="11">
        <name>Fe cation</name>
        <dbReference type="ChEBI" id="CHEBI:24875"/>
    </cofactor>
    <text evidence="11">Binds 1 Fe cation per subunit.</text>
</comment>
<evidence type="ECO:0000256" key="6">
    <source>
        <dbReference type="ARBA" id="ARBA00022964"/>
    </source>
</evidence>
<protein>
    <recommendedName>
        <fullName evidence="3 11">Cysteine dioxygenase</fullName>
        <ecNumber evidence="3 11">1.13.11.20</ecNumber>
    </recommendedName>
</protein>
<comment type="catalytic activity">
    <reaction evidence="11">
        <text>L-cysteine + O2 = 3-sulfino-L-alanine + H(+)</text>
        <dbReference type="Rhea" id="RHEA:20441"/>
        <dbReference type="ChEBI" id="CHEBI:15378"/>
        <dbReference type="ChEBI" id="CHEBI:15379"/>
        <dbReference type="ChEBI" id="CHEBI:35235"/>
        <dbReference type="ChEBI" id="CHEBI:61085"/>
        <dbReference type="EC" id="1.13.11.20"/>
    </reaction>
</comment>
<evidence type="ECO:0000256" key="7">
    <source>
        <dbReference type="ARBA" id="ARBA00023002"/>
    </source>
</evidence>
<reference evidence="12" key="2">
    <citation type="submission" date="2023-04" db="EMBL/GenBank/DDBJ databases">
        <authorList>
            <person name="Bu L."/>
            <person name="Lu L."/>
            <person name="Laidemitt M.R."/>
            <person name="Zhang S.M."/>
            <person name="Mutuku M."/>
            <person name="Mkoji G."/>
            <person name="Steinauer M."/>
            <person name="Loker E.S."/>
        </authorList>
    </citation>
    <scope>NUCLEOTIDE SEQUENCE</scope>
    <source>
        <strain evidence="12">KasaAsao</strain>
        <tissue evidence="12">Whole Snail</tissue>
    </source>
</reference>
<evidence type="ECO:0000256" key="8">
    <source>
        <dbReference type="ARBA" id="ARBA00023004"/>
    </source>
</evidence>
<evidence type="ECO:0000256" key="2">
    <source>
        <dbReference type="ARBA" id="ARBA00006622"/>
    </source>
</evidence>
<dbReference type="Gene3D" id="2.60.120.10">
    <property type="entry name" value="Jelly Rolls"/>
    <property type="match status" value="1"/>
</dbReference>
<feature type="binding site" evidence="10">
    <location>
        <position position="94"/>
    </location>
    <ligand>
        <name>Fe cation</name>
        <dbReference type="ChEBI" id="CHEBI:24875"/>
        <note>catalytic</note>
    </ligand>
</feature>
<keyword evidence="7 11" id="KW-0560">Oxidoreductase</keyword>
<proteinExistence type="inferred from homology"/>
<evidence type="ECO:0000313" key="13">
    <source>
        <dbReference type="Proteomes" id="UP001233172"/>
    </source>
</evidence>
<keyword evidence="8 10" id="KW-0408">Iron</keyword>
<dbReference type="EC" id="1.13.11.20" evidence="3 11"/>
<organism evidence="12 13">
    <name type="scientific">Biomphalaria pfeifferi</name>
    <name type="common">Bloodfluke planorb</name>
    <name type="synonym">Freshwater snail</name>
    <dbReference type="NCBI Taxonomy" id="112525"/>
    <lineage>
        <taxon>Eukaryota</taxon>
        <taxon>Metazoa</taxon>
        <taxon>Spiralia</taxon>
        <taxon>Lophotrochozoa</taxon>
        <taxon>Mollusca</taxon>
        <taxon>Gastropoda</taxon>
        <taxon>Heterobranchia</taxon>
        <taxon>Euthyneura</taxon>
        <taxon>Panpulmonata</taxon>
        <taxon>Hygrophila</taxon>
        <taxon>Lymnaeoidea</taxon>
        <taxon>Planorbidae</taxon>
        <taxon>Biomphalaria</taxon>
    </lineage>
</organism>
<dbReference type="EMBL" id="JASAOG010000057">
    <property type="protein sequence ID" value="KAK0057074.1"/>
    <property type="molecule type" value="Genomic_DNA"/>
</dbReference>
<dbReference type="InterPro" id="IPR014710">
    <property type="entry name" value="RmlC-like_jellyroll"/>
</dbReference>
<evidence type="ECO:0000256" key="11">
    <source>
        <dbReference type="RuleBase" id="RU366010"/>
    </source>
</evidence>
<keyword evidence="13" id="KW-1185">Reference proteome</keyword>
<evidence type="ECO:0000256" key="4">
    <source>
        <dbReference type="ARBA" id="ARBA00022723"/>
    </source>
</evidence>
<keyword evidence="4 10" id="KW-0479">Metal-binding</keyword>
<comment type="similarity">
    <text evidence="2 11">Belongs to the cysteine dioxygenase family.</text>
</comment>
<accession>A0AAD8BLX3</accession>